<evidence type="ECO:0000313" key="2">
    <source>
        <dbReference type="EMBL" id="CTQ51426.1"/>
    </source>
</evidence>
<feature type="signal peptide" evidence="1">
    <location>
        <begin position="1"/>
        <end position="21"/>
    </location>
</feature>
<accession>A0A0M6YR04</accession>
<proteinExistence type="predicted"/>
<evidence type="ECO:0000313" key="3">
    <source>
        <dbReference type="Proteomes" id="UP000049222"/>
    </source>
</evidence>
<sequence>MIRSTLILLTLAMPAAAQTLATDLAEPESFADIEDDATRAAALFEEMAKVFTHPRCLNCHPVDASPRQGDDMAMHQPSVIRGDGIFGAVGMECSTCHAGENVEYLAAEGSVPGHEPWHLAPASMGWIGLSVPEICEQIKDPERNGDRTLADIHEHNAEDGLVGWGWNPGAGRTPAPGSQELFGRLTQAWIDAGAGCPT</sequence>
<evidence type="ECO:0000256" key="1">
    <source>
        <dbReference type="SAM" id="SignalP"/>
    </source>
</evidence>
<dbReference type="AlphaFoldDB" id="A0A0M6YR04"/>
<dbReference type="STRING" id="420998.JDO7802_03466"/>
<dbReference type="RefSeq" id="WP_144430670.1">
    <property type="nucleotide sequence ID" value="NZ_CXSU01000012.1"/>
</dbReference>
<dbReference type="EMBL" id="CXSU01000012">
    <property type="protein sequence ID" value="CTQ51426.1"/>
    <property type="molecule type" value="Genomic_DNA"/>
</dbReference>
<dbReference type="OrthoDB" id="656942at2"/>
<evidence type="ECO:0008006" key="4">
    <source>
        <dbReference type="Google" id="ProtNLM"/>
    </source>
</evidence>
<keyword evidence="3" id="KW-1185">Reference proteome</keyword>
<gene>
    <name evidence="2" type="ORF">JDO7802_03466</name>
</gene>
<name>A0A0M6YR04_9RHOB</name>
<dbReference type="Proteomes" id="UP000049222">
    <property type="component" value="Unassembled WGS sequence"/>
</dbReference>
<organism evidence="2 3">
    <name type="scientific">Jannaschia donghaensis</name>
    <dbReference type="NCBI Taxonomy" id="420998"/>
    <lineage>
        <taxon>Bacteria</taxon>
        <taxon>Pseudomonadati</taxon>
        <taxon>Pseudomonadota</taxon>
        <taxon>Alphaproteobacteria</taxon>
        <taxon>Rhodobacterales</taxon>
        <taxon>Roseobacteraceae</taxon>
        <taxon>Jannaschia</taxon>
    </lineage>
</organism>
<protein>
    <recommendedName>
        <fullName evidence="4">Isoquinoline 1-oxidoreductase subunit</fullName>
    </recommendedName>
</protein>
<feature type="chain" id="PRO_5005808335" description="Isoquinoline 1-oxidoreductase subunit" evidence="1">
    <location>
        <begin position="22"/>
        <end position="198"/>
    </location>
</feature>
<reference evidence="2 3" key="1">
    <citation type="submission" date="2015-07" db="EMBL/GenBank/DDBJ databases">
        <authorList>
            <person name="Noorani M."/>
        </authorList>
    </citation>
    <scope>NUCLEOTIDE SEQUENCE [LARGE SCALE GENOMIC DNA]</scope>
    <source>
        <strain evidence="2 3">CECT 7802</strain>
    </source>
</reference>
<dbReference type="SUPFAM" id="SSF48695">
    <property type="entry name" value="Multiheme cytochromes"/>
    <property type="match status" value="1"/>
</dbReference>
<dbReference type="InterPro" id="IPR036280">
    <property type="entry name" value="Multihaem_cyt_sf"/>
</dbReference>
<keyword evidence="1" id="KW-0732">Signal</keyword>